<feature type="domain" description="Copper amine oxidase N3-terminal" evidence="15">
    <location>
        <begin position="119"/>
        <end position="215"/>
    </location>
</feature>
<comment type="subunit">
    <text evidence="3">Homodimer.</text>
</comment>
<dbReference type="Pfam" id="PF01179">
    <property type="entry name" value="Cu_amine_oxid"/>
    <property type="match status" value="1"/>
</dbReference>
<dbReference type="PANTHER" id="PTHR10638:SF71">
    <property type="entry name" value="AMINE OXIDASE"/>
    <property type="match status" value="1"/>
</dbReference>
<proteinExistence type="evidence at transcript level"/>
<dbReference type="InterPro" id="IPR015798">
    <property type="entry name" value="Cu_amine_oxidase_C"/>
</dbReference>
<dbReference type="FunFam" id="2.70.98.20:FF:000004">
    <property type="entry name" value="Amine oxidase"/>
    <property type="match status" value="1"/>
</dbReference>
<evidence type="ECO:0000259" key="15">
    <source>
        <dbReference type="Pfam" id="PF02728"/>
    </source>
</evidence>
<evidence type="ECO:0000256" key="12">
    <source>
        <dbReference type="SAM" id="SignalP"/>
    </source>
</evidence>
<evidence type="ECO:0000256" key="3">
    <source>
        <dbReference type="ARBA" id="ARBA00011738"/>
    </source>
</evidence>
<dbReference type="GO" id="GO:0048038">
    <property type="term" value="F:quinone binding"/>
    <property type="evidence" value="ECO:0007669"/>
    <property type="project" value="InterPro"/>
</dbReference>
<evidence type="ECO:0000256" key="8">
    <source>
        <dbReference type="ARBA" id="ARBA00023157"/>
    </source>
</evidence>
<dbReference type="AlphaFoldDB" id="A0A8T9EV85"/>
<dbReference type="PROSITE" id="PS01165">
    <property type="entry name" value="COPPER_AMINE_OXID_2"/>
    <property type="match status" value="1"/>
</dbReference>
<evidence type="ECO:0000256" key="7">
    <source>
        <dbReference type="ARBA" id="ARBA00023008"/>
    </source>
</evidence>
<reference evidence="16" key="1">
    <citation type="submission" date="2020-06" db="EMBL/GenBank/DDBJ databases">
        <authorList>
            <person name="Mohamed M."/>
            <person name="Stegemann T."/>
            <person name="Sievert C."/>
            <person name="Kruse L.H."/>
            <person name="Ober D."/>
        </authorList>
    </citation>
    <scope>NUCLEOTIDE SEQUENCE</scope>
</reference>
<dbReference type="InterPro" id="IPR015800">
    <property type="entry name" value="Cu_amine_oxidase_N2"/>
</dbReference>
<keyword evidence="6 11" id="KW-0560">Oxidoreductase</keyword>
<dbReference type="FunFam" id="3.10.450.40:FF:000005">
    <property type="entry name" value="Amine oxidase"/>
    <property type="match status" value="1"/>
</dbReference>
<evidence type="ECO:0000256" key="9">
    <source>
        <dbReference type="PIRSR" id="PIRSR600269-50"/>
    </source>
</evidence>
<gene>
    <name evidence="16" type="primary">CuAO3</name>
</gene>
<keyword evidence="8" id="KW-1015">Disulfide bond</keyword>
<dbReference type="EMBL" id="MT627599">
    <property type="protein sequence ID" value="UNJ44781.1"/>
    <property type="molecule type" value="mRNA"/>
</dbReference>
<dbReference type="GO" id="GO:0005507">
    <property type="term" value="F:copper ion binding"/>
    <property type="evidence" value="ECO:0007669"/>
    <property type="project" value="InterPro"/>
</dbReference>
<dbReference type="FunFam" id="3.10.450.40:FF:000012">
    <property type="entry name" value="Amine oxidase"/>
    <property type="match status" value="1"/>
</dbReference>
<evidence type="ECO:0000256" key="2">
    <source>
        <dbReference type="ARBA" id="ARBA00007983"/>
    </source>
</evidence>
<evidence type="ECO:0000259" key="13">
    <source>
        <dbReference type="Pfam" id="PF01179"/>
    </source>
</evidence>
<keyword evidence="7 11" id="KW-0186">Copper</keyword>
<dbReference type="InterPro" id="IPR036460">
    <property type="entry name" value="Cu_amine_oxidase_C_sf"/>
</dbReference>
<dbReference type="Gene3D" id="3.10.450.40">
    <property type="match status" value="2"/>
</dbReference>
<feature type="chain" id="PRO_5035744301" description="Amine oxidase" evidence="12">
    <location>
        <begin position="24"/>
        <end position="659"/>
    </location>
</feature>
<reference evidence="16" key="2">
    <citation type="journal article" date="2022" name="Plant Cell">
        <title>Insights into polyamine metabolism: homospermidine is double-oxidized in two discrete steps by a single copper-containing amine oxidase in pyrrolizidine alkaloid biosynthesis.</title>
        <authorList>
            <person name="Zakaria M.M."/>
            <person name="Stegemann T."/>
            <person name="Sievert C."/>
            <person name="Kruse L.H."/>
            <person name="Kaltenegger E."/>
            <person name="Girreser U."/>
            <person name="Cicek S.S."/>
            <person name="Nimtz M."/>
            <person name="Ober D."/>
        </authorList>
    </citation>
    <scope>NUCLEOTIDE SEQUENCE</scope>
</reference>
<dbReference type="Gene3D" id="2.70.98.20">
    <property type="entry name" value="Copper amine oxidase, catalytic domain"/>
    <property type="match status" value="1"/>
</dbReference>
<keyword evidence="12" id="KW-0732">Signal</keyword>
<dbReference type="SUPFAM" id="SSF49998">
    <property type="entry name" value="Amine oxidase catalytic domain"/>
    <property type="match status" value="1"/>
</dbReference>
<dbReference type="PROSITE" id="PS01164">
    <property type="entry name" value="COPPER_AMINE_OXID_1"/>
    <property type="match status" value="1"/>
</dbReference>
<evidence type="ECO:0000256" key="5">
    <source>
        <dbReference type="ARBA" id="ARBA00022772"/>
    </source>
</evidence>
<organism evidence="16">
    <name type="scientific">Heliotropium indicum</name>
    <name type="common">Indian heliotrope</name>
    <dbReference type="NCBI Taxonomy" id="248297"/>
    <lineage>
        <taxon>Eukaryota</taxon>
        <taxon>Viridiplantae</taxon>
        <taxon>Streptophyta</taxon>
        <taxon>Embryophyta</taxon>
        <taxon>Tracheophyta</taxon>
        <taxon>Spermatophyta</taxon>
        <taxon>Magnoliopsida</taxon>
        <taxon>eudicotyledons</taxon>
        <taxon>Gunneridae</taxon>
        <taxon>Pentapetalae</taxon>
        <taxon>asterids</taxon>
        <taxon>lamiids</taxon>
        <taxon>Boraginales</taxon>
        <taxon>Heliotropiaceae</taxon>
        <taxon>Heliotropium</taxon>
    </lineage>
</organism>
<feature type="domain" description="Copper amine oxidase catalytic" evidence="13">
    <location>
        <begin position="237"/>
        <end position="649"/>
    </location>
</feature>
<dbReference type="EC" id="1.4.3.-" evidence="11"/>
<dbReference type="Pfam" id="PF02727">
    <property type="entry name" value="Cu_amine_oxidN2"/>
    <property type="match status" value="1"/>
</dbReference>
<dbReference type="PANTHER" id="PTHR10638">
    <property type="entry name" value="COPPER AMINE OXIDASE"/>
    <property type="match status" value="1"/>
</dbReference>
<dbReference type="InterPro" id="IPR016182">
    <property type="entry name" value="Cu_amine_oxidase_N-reg"/>
</dbReference>
<evidence type="ECO:0000313" key="16">
    <source>
        <dbReference type="EMBL" id="UNJ44781.1"/>
    </source>
</evidence>
<dbReference type="SUPFAM" id="SSF54416">
    <property type="entry name" value="Amine oxidase N-terminal region"/>
    <property type="match status" value="2"/>
</dbReference>
<evidence type="ECO:0000256" key="4">
    <source>
        <dbReference type="ARBA" id="ARBA00022723"/>
    </source>
</evidence>
<feature type="active site" description="Schiff-base intermediate with substrate; via topaquinone" evidence="9">
    <location>
        <position position="403"/>
    </location>
</feature>
<feature type="modified residue" description="2',4',5'-topaquinone" evidence="10">
    <location>
        <position position="403"/>
    </location>
</feature>
<protein>
    <recommendedName>
        <fullName evidence="11">Amine oxidase</fullName>
        <ecNumber evidence="11">1.4.3.-</ecNumber>
    </recommendedName>
</protein>
<feature type="domain" description="Copper amine oxidase N2-terminal" evidence="14">
    <location>
        <begin position="27"/>
        <end position="111"/>
    </location>
</feature>
<evidence type="ECO:0000256" key="11">
    <source>
        <dbReference type="RuleBase" id="RU000672"/>
    </source>
</evidence>
<dbReference type="GO" id="GO:0008131">
    <property type="term" value="F:primary methylamine oxidase activity"/>
    <property type="evidence" value="ECO:0007669"/>
    <property type="project" value="InterPro"/>
</dbReference>
<comment type="similarity">
    <text evidence="2 11">Belongs to the copper/topaquinone oxidase family.</text>
</comment>
<keyword evidence="4 11" id="KW-0479">Metal-binding</keyword>
<evidence type="ECO:0000256" key="6">
    <source>
        <dbReference type="ARBA" id="ARBA00023002"/>
    </source>
</evidence>
<dbReference type="GO" id="GO:0009308">
    <property type="term" value="P:amine metabolic process"/>
    <property type="evidence" value="ECO:0007669"/>
    <property type="project" value="UniProtKB-UniRule"/>
</dbReference>
<evidence type="ECO:0000256" key="1">
    <source>
        <dbReference type="ARBA" id="ARBA00001935"/>
    </source>
</evidence>
<dbReference type="InterPro" id="IPR000269">
    <property type="entry name" value="Cu_amine_oxidase"/>
</dbReference>
<name>A0A8T9EV85_9ASTE</name>
<feature type="signal peptide" evidence="12">
    <location>
        <begin position="1"/>
        <end position="23"/>
    </location>
</feature>
<dbReference type="InterPro" id="IPR049947">
    <property type="entry name" value="Cu_Am_Ox_Cu-bd"/>
</dbReference>
<comment type="cofactor">
    <cofactor evidence="1">
        <name>Cu cation</name>
        <dbReference type="ChEBI" id="CHEBI:23378"/>
    </cofactor>
</comment>
<evidence type="ECO:0000259" key="14">
    <source>
        <dbReference type="Pfam" id="PF02727"/>
    </source>
</evidence>
<dbReference type="InterPro" id="IPR015802">
    <property type="entry name" value="Cu_amine_oxidase_N3"/>
</dbReference>
<keyword evidence="5 9" id="KW-0801">TPQ</keyword>
<feature type="active site" description="Proton acceptor" evidence="9">
    <location>
        <position position="315"/>
    </location>
</feature>
<comment type="PTM">
    <text evidence="10 11">Topaquinone (TPQ) is generated by copper-dependent autoxidation of a specific tyrosyl residue.</text>
</comment>
<evidence type="ECO:0000256" key="10">
    <source>
        <dbReference type="PIRSR" id="PIRSR600269-51"/>
    </source>
</evidence>
<accession>A0A8T9EV85</accession>
<comment type="cofactor">
    <cofactor evidence="11">
        <name>Cu cation</name>
        <dbReference type="ChEBI" id="CHEBI:23378"/>
    </cofactor>
    <text evidence="11">Contains 1 topaquinone per subunit.</text>
</comment>
<dbReference type="Pfam" id="PF02728">
    <property type="entry name" value="Cu_amine_oxidN3"/>
    <property type="match status" value="1"/>
</dbReference>
<sequence>MASTRNLFFPFLFISIFPLLSIASYSPLDPLTPSELNQVHAIVKNSVNTNDNLSFHYVGLDEPDKSAVQSWLLNGDASRIPSRKASVVVRYDGRTHELMVDLSTNSILSNELYNGYGYPMLTGEEQTAANELPMRYQPYVAAIKKRGLKLEEVVCLTMTIGWYGENETSRLVKVNSYYMDGTMNLYMRPIEGITVTVDLDQMKIVGFRDRLIVPVPKAKGTEYRLSQLPLRSNLEVNLRQPNEQRIDIDGNIVRWANWEFHLSFDMRAGAMLSLASYYDPEKEERRQVFYQAHVSELFVPYMDMTEEWYYRTFFDSGEFGAGLCTSSLVPLRDCPENAVYRDGYFVWEDGSLGTTPNAICIFERNAGDVLWRHTETALEGGMPTEAVPETSLVVRTVLTLSNYDYIVDWEFKLPGTIKVTTGLTGMLEVRGTEYTHADQIHEEVYGTMLAENTLGAFHDHFLNFYVDLDIDGEANSFVKNKLTTKRVKGNSSKRKSYWTVVSETVKTESDARIRLGTGESELLIVNTNKKTKVGNPVGYRLVPGSNVGPLLSDDDYPQIRGAFSKYNVWVTPYNKTERFAGGKYVDQSHGENTLAVWTLRNREIENKDIVLWYTLGFHHVPHQEDFPIMPTLTGGFELRPASFFEHNPLLNAKSTSEAK</sequence>
<dbReference type="InterPro" id="IPR049948">
    <property type="entry name" value="Cu_Am_ox_TPQ-bd"/>
</dbReference>